<dbReference type="InterPro" id="IPR050623">
    <property type="entry name" value="Glucan_succinyl_AcylTrfase"/>
</dbReference>
<keyword evidence="1" id="KW-0812">Transmembrane</keyword>
<dbReference type="GO" id="GO:0016747">
    <property type="term" value="F:acyltransferase activity, transferring groups other than amino-acyl groups"/>
    <property type="evidence" value="ECO:0007669"/>
    <property type="project" value="InterPro"/>
</dbReference>
<dbReference type="AlphaFoldDB" id="A0A6M0RP94"/>
<feature type="domain" description="Acyltransferase 3" evidence="2">
    <location>
        <begin position="10"/>
        <end position="366"/>
    </location>
</feature>
<comment type="caution">
    <text evidence="3">The sequence shown here is derived from an EMBL/GenBank/DDBJ whole genome shotgun (WGS) entry which is preliminary data.</text>
</comment>
<gene>
    <name evidence="3" type="ORF">DXZ20_20580</name>
</gene>
<dbReference type="RefSeq" id="WP_163700212.1">
    <property type="nucleotide sequence ID" value="NZ_QXHD01000004.1"/>
</dbReference>
<feature type="transmembrane region" description="Helical" evidence="1">
    <location>
        <begin position="352"/>
        <end position="370"/>
    </location>
</feature>
<dbReference type="Proteomes" id="UP000481033">
    <property type="component" value="Unassembled WGS sequence"/>
</dbReference>
<dbReference type="EMBL" id="QXHD01000004">
    <property type="protein sequence ID" value="NEZ57996.1"/>
    <property type="molecule type" value="Genomic_DNA"/>
</dbReference>
<evidence type="ECO:0000259" key="2">
    <source>
        <dbReference type="Pfam" id="PF01757"/>
    </source>
</evidence>
<dbReference type="Pfam" id="PF01757">
    <property type="entry name" value="Acyl_transf_3"/>
    <property type="match status" value="1"/>
</dbReference>
<feature type="transmembrane region" description="Helical" evidence="1">
    <location>
        <begin position="284"/>
        <end position="305"/>
    </location>
</feature>
<feature type="transmembrane region" description="Helical" evidence="1">
    <location>
        <begin position="325"/>
        <end position="346"/>
    </location>
</feature>
<proteinExistence type="predicted"/>
<keyword evidence="1" id="KW-0472">Membrane</keyword>
<evidence type="ECO:0000313" key="4">
    <source>
        <dbReference type="Proteomes" id="UP000481033"/>
    </source>
</evidence>
<feature type="transmembrane region" description="Helical" evidence="1">
    <location>
        <begin position="245"/>
        <end position="264"/>
    </location>
</feature>
<keyword evidence="1" id="KW-1133">Transmembrane helix</keyword>
<feature type="transmembrane region" description="Helical" evidence="1">
    <location>
        <begin position="214"/>
        <end position="233"/>
    </location>
</feature>
<accession>A0A6M0RP94</accession>
<sequence length="381" mass="42923">MHTLPSARLVFVDNLRVFLTMLVLAHHAAQPYGPTGGAWPIVNSEHAAILGSFFAINAAFFMGLFFFIAGYLTPVAYERKGARRFLLTRFQRLGIPLIFFSLVVFPPVLHHLTAPSDSFLTFIRQTYIHPLKIEVAHLWFLLHLLAYALGYTLWQQVMRRRGSASEAMGAPWPVPSHQTILAYLLSLTTVTAIVRIDYPIDRWVQLCGFLPTEIAHFPQYVSLFVLGVVAYRYNWLKQMPRRQGFIWLAIGLGAVLLRYGYSLSRGRLLLPALIAGGGLDWRSVVWSAWEATICVGLCIGLLVLFREKINSQSKFLQMLADNVYAVYLIHLLLIICLQVAMVALPIGPLAKFGLVTLIGIPLCFFVSATLRRFSFARLVFP</sequence>
<dbReference type="PANTHER" id="PTHR36927:SF4">
    <property type="entry name" value="BLR5718 PROTEIN"/>
    <property type="match status" value="1"/>
</dbReference>
<feature type="transmembrane region" description="Helical" evidence="1">
    <location>
        <begin position="93"/>
        <end position="112"/>
    </location>
</feature>
<name>A0A6M0RP94_9CYAN</name>
<evidence type="ECO:0000313" key="3">
    <source>
        <dbReference type="EMBL" id="NEZ57996.1"/>
    </source>
</evidence>
<evidence type="ECO:0000256" key="1">
    <source>
        <dbReference type="SAM" id="Phobius"/>
    </source>
</evidence>
<dbReference type="InterPro" id="IPR002656">
    <property type="entry name" value="Acyl_transf_3_dom"/>
</dbReference>
<feature type="transmembrane region" description="Helical" evidence="1">
    <location>
        <begin position="174"/>
        <end position="194"/>
    </location>
</feature>
<reference evidence="3 4" key="1">
    <citation type="journal article" date="2020" name="Microb. Ecol.">
        <title>Ecogenomics of the Marine Benthic Filamentous Cyanobacterium Adonisia.</title>
        <authorList>
            <person name="Walter J.M."/>
            <person name="Coutinho F.H."/>
            <person name="Leomil L."/>
            <person name="Hargreaves P.I."/>
            <person name="Campeao M.E."/>
            <person name="Vieira V.V."/>
            <person name="Silva B.S."/>
            <person name="Fistarol G.O."/>
            <person name="Salomon P.S."/>
            <person name="Sawabe T."/>
            <person name="Mino S."/>
            <person name="Hosokawa M."/>
            <person name="Miyashita H."/>
            <person name="Maruyama F."/>
            <person name="van Verk M.C."/>
            <person name="Dutilh B.E."/>
            <person name="Thompson C.C."/>
            <person name="Thompson F.L."/>
        </authorList>
    </citation>
    <scope>NUCLEOTIDE SEQUENCE [LARGE SCALE GENOMIC DNA]</scope>
    <source>
        <strain evidence="3 4">CCMR0081</strain>
    </source>
</reference>
<protein>
    <recommendedName>
        <fullName evidence="2">Acyltransferase 3 domain-containing protein</fullName>
    </recommendedName>
</protein>
<dbReference type="PANTHER" id="PTHR36927">
    <property type="entry name" value="BLR4337 PROTEIN"/>
    <property type="match status" value="1"/>
</dbReference>
<feature type="transmembrane region" description="Helical" evidence="1">
    <location>
        <begin position="136"/>
        <end position="154"/>
    </location>
</feature>
<organism evidence="3 4">
    <name type="scientific">Adonisia turfae CCMR0081</name>
    <dbReference type="NCBI Taxonomy" id="2292702"/>
    <lineage>
        <taxon>Bacteria</taxon>
        <taxon>Bacillati</taxon>
        <taxon>Cyanobacteriota</taxon>
        <taxon>Adonisia</taxon>
        <taxon>Adonisia turfae</taxon>
    </lineage>
</organism>
<feature type="transmembrane region" description="Helical" evidence="1">
    <location>
        <begin position="49"/>
        <end position="72"/>
    </location>
</feature>
<keyword evidence="4" id="KW-1185">Reference proteome</keyword>